<keyword evidence="2" id="KW-0812">Transmembrane</keyword>
<dbReference type="InterPro" id="IPR035985">
    <property type="entry name" value="Ubiquitin-activating_enz"/>
</dbReference>
<dbReference type="GO" id="GO:0005829">
    <property type="term" value="C:cytosol"/>
    <property type="evidence" value="ECO:0007669"/>
    <property type="project" value="TreeGrafter"/>
</dbReference>
<dbReference type="CDD" id="cd00757">
    <property type="entry name" value="ThiF_MoeB_HesA_family"/>
    <property type="match status" value="1"/>
</dbReference>
<dbReference type="Gene3D" id="3.40.50.720">
    <property type="entry name" value="NAD(P)-binding Rossmann-like Domain"/>
    <property type="match status" value="1"/>
</dbReference>
<gene>
    <name evidence="4" type="primary">moeZ</name>
    <name evidence="4" type="ORF">NCTC7812_02311</name>
</gene>
<protein>
    <submittedName>
        <fullName evidence="4">UBA/THIF-type NAD/FAD binding protein</fullName>
    </submittedName>
</protein>
<dbReference type="GO" id="GO:0008641">
    <property type="term" value="F:ubiquitin-like modifier activating enzyme activity"/>
    <property type="evidence" value="ECO:0007669"/>
    <property type="project" value="InterPro"/>
</dbReference>
<dbReference type="GO" id="GO:0008146">
    <property type="term" value="F:sulfotransferase activity"/>
    <property type="evidence" value="ECO:0007669"/>
    <property type="project" value="TreeGrafter"/>
</dbReference>
<evidence type="ECO:0000256" key="2">
    <source>
        <dbReference type="SAM" id="Phobius"/>
    </source>
</evidence>
<dbReference type="InterPro" id="IPR000594">
    <property type="entry name" value="ThiF_NAD_FAD-bd"/>
</dbReference>
<proteinExistence type="inferred from homology"/>
<dbReference type="FunFam" id="3.40.50.720:FF:000080">
    <property type="entry name" value="Thiazole biosynthesis adenylyltransferase ThiF"/>
    <property type="match status" value="1"/>
</dbReference>
<name>A0A449I5P7_9BACE</name>
<dbReference type="InterPro" id="IPR045886">
    <property type="entry name" value="ThiF/MoeB/HesA"/>
</dbReference>
<dbReference type="Pfam" id="PF00899">
    <property type="entry name" value="ThiF"/>
    <property type="match status" value="1"/>
</dbReference>
<dbReference type="Proteomes" id="UP000396835">
    <property type="component" value="Unassembled WGS sequence"/>
</dbReference>
<accession>A0A449I5P7</accession>
<reference evidence="4 5" key="1">
    <citation type="submission" date="2019-02" db="EMBL/GenBank/DDBJ databases">
        <authorList>
            <consortium name="Pathogen Informatics"/>
        </authorList>
    </citation>
    <scope>NUCLEOTIDE SEQUENCE [LARGE SCALE GENOMIC DNA]</scope>
    <source>
        <strain evidence="4 5">3012STDY7078512</strain>
    </source>
</reference>
<sequence length="239" mass="25938">MPKNRGRTMNKYGRQLALPELGETGQKKLRNAKVLIVGVGGLGSPIALYLAGAGVGTLGLVDDDAVNISNLQRQVLYSEIEVGQSKVACAARRLHALNSEVEVRPFPFRIHSGNAADLIEGYDLVVDGCDNFATRYLMNDTCIALGKPYVYGAIQGFEGQVSVFGCGKRPKTYRDLYPDEEKMRLMPPPDKSVIGVTPAVVGSVEASEALKLICGYGEPLTGRLWTIDLRTMQSYILSL</sequence>
<dbReference type="PANTHER" id="PTHR10953:SF102">
    <property type="entry name" value="ADENYLYLTRANSFERASE AND SULFURTRANSFERASE MOCS3"/>
    <property type="match status" value="1"/>
</dbReference>
<dbReference type="PANTHER" id="PTHR10953">
    <property type="entry name" value="UBIQUITIN-ACTIVATING ENZYME E1"/>
    <property type="match status" value="1"/>
</dbReference>
<keyword evidence="2" id="KW-0472">Membrane</keyword>
<dbReference type="EMBL" id="CAACYH010000004">
    <property type="protein sequence ID" value="VFB14747.1"/>
    <property type="molecule type" value="Genomic_DNA"/>
</dbReference>
<evidence type="ECO:0000313" key="5">
    <source>
        <dbReference type="Proteomes" id="UP000396835"/>
    </source>
</evidence>
<feature type="transmembrane region" description="Helical" evidence="2">
    <location>
        <begin position="34"/>
        <end position="61"/>
    </location>
</feature>
<organism evidence="4 5">
    <name type="scientific">Prevotella heparinolytica</name>
    <dbReference type="NCBI Taxonomy" id="28113"/>
    <lineage>
        <taxon>Bacteria</taxon>
        <taxon>Pseudomonadati</taxon>
        <taxon>Bacteroidota</taxon>
        <taxon>Bacteroidia</taxon>
        <taxon>Bacteroidales</taxon>
        <taxon>Bacteroidaceae</taxon>
        <taxon>Bacteroides</taxon>
    </lineage>
</organism>
<evidence type="ECO:0000313" key="4">
    <source>
        <dbReference type="EMBL" id="VFB14747.1"/>
    </source>
</evidence>
<dbReference type="AlphaFoldDB" id="A0A449I5P7"/>
<feature type="domain" description="THIF-type NAD/FAD binding fold" evidence="3">
    <location>
        <begin position="12"/>
        <end position="233"/>
    </location>
</feature>
<keyword evidence="2" id="KW-1133">Transmembrane helix</keyword>
<evidence type="ECO:0000259" key="3">
    <source>
        <dbReference type="Pfam" id="PF00899"/>
    </source>
</evidence>
<dbReference type="GO" id="GO:0004792">
    <property type="term" value="F:thiosulfate-cyanide sulfurtransferase activity"/>
    <property type="evidence" value="ECO:0007669"/>
    <property type="project" value="TreeGrafter"/>
</dbReference>
<evidence type="ECO:0000256" key="1">
    <source>
        <dbReference type="ARBA" id="ARBA00009919"/>
    </source>
</evidence>
<dbReference type="SUPFAM" id="SSF69572">
    <property type="entry name" value="Activating enzymes of the ubiquitin-like proteins"/>
    <property type="match status" value="1"/>
</dbReference>
<comment type="similarity">
    <text evidence="1">Belongs to the HesA/MoeB/ThiF family.</text>
</comment>
<dbReference type="GO" id="GO:0016779">
    <property type="term" value="F:nucleotidyltransferase activity"/>
    <property type="evidence" value="ECO:0007669"/>
    <property type="project" value="TreeGrafter"/>
</dbReference>